<dbReference type="Proteomes" id="UP000215335">
    <property type="component" value="Unassembled WGS sequence"/>
</dbReference>
<evidence type="ECO:0000313" key="3">
    <source>
        <dbReference type="Proteomes" id="UP000215335"/>
    </source>
</evidence>
<comment type="caution">
    <text evidence="2">The sequence shown here is derived from an EMBL/GenBank/DDBJ whole genome shotgun (WGS) entry which is preliminary data.</text>
</comment>
<protein>
    <submittedName>
        <fullName evidence="2">Uncharacterized protein</fullName>
    </submittedName>
</protein>
<evidence type="ECO:0000313" key="2">
    <source>
        <dbReference type="EMBL" id="OXU18807.1"/>
    </source>
</evidence>
<name>A0A232EKC0_9HYME</name>
<reference evidence="2 3" key="1">
    <citation type="journal article" date="2017" name="Curr. Biol.">
        <title>The Evolution of Venom by Co-option of Single-Copy Genes.</title>
        <authorList>
            <person name="Martinson E.O."/>
            <person name="Mrinalini"/>
            <person name="Kelkar Y.D."/>
            <person name="Chang C.H."/>
            <person name="Werren J.H."/>
        </authorList>
    </citation>
    <scope>NUCLEOTIDE SEQUENCE [LARGE SCALE GENOMIC DNA]</scope>
    <source>
        <strain evidence="2 3">Alberta</strain>
        <tissue evidence="2">Whole body</tissue>
    </source>
</reference>
<proteinExistence type="predicted"/>
<keyword evidence="3" id="KW-1185">Reference proteome</keyword>
<evidence type="ECO:0000256" key="1">
    <source>
        <dbReference type="SAM" id="MobiDB-lite"/>
    </source>
</evidence>
<feature type="compositionally biased region" description="Polar residues" evidence="1">
    <location>
        <begin position="1"/>
        <end position="20"/>
    </location>
</feature>
<feature type="region of interest" description="Disordered" evidence="1">
    <location>
        <begin position="1"/>
        <end position="21"/>
    </location>
</feature>
<dbReference type="AlphaFoldDB" id="A0A232EKC0"/>
<accession>A0A232EKC0</accession>
<dbReference type="EMBL" id="NNAY01003817">
    <property type="protein sequence ID" value="OXU18807.1"/>
    <property type="molecule type" value="Genomic_DNA"/>
</dbReference>
<gene>
    <name evidence="2" type="ORF">TSAR_005677</name>
</gene>
<organism evidence="2 3">
    <name type="scientific">Trichomalopsis sarcophagae</name>
    <dbReference type="NCBI Taxonomy" id="543379"/>
    <lineage>
        <taxon>Eukaryota</taxon>
        <taxon>Metazoa</taxon>
        <taxon>Ecdysozoa</taxon>
        <taxon>Arthropoda</taxon>
        <taxon>Hexapoda</taxon>
        <taxon>Insecta</taxon>
        <taxon>Pterygota</taxon>
        <taxon>Neoptera</taxon>
        <taxon>Endopterygota</taxon>
        <taxon>Hymenoptera</taxon>
        <taxon>Apocrita</taxon>
        <taxon>Proctotrupomorpha</taxon>
        <taxon>Chalcidoidea</taxon>
        <taxon>Pteromalidae</taxon>
        <taxon>Pteromalinae</taxon>
        <taxon>Trichomalopsis</taxon>
    </lineage>
</organism>
<sequence length="102" mass="11732">MLTISLSETSEPNDKPSTSCLEELEEKKRQIEFDIGIRFAKSNRIWFGLRELLLNLKGTPCYDITEVQMDQLSKFHYTNIIVVAEVYPRTCSGLNSTICRLT</sequence>